<evidence type="ECO:0000256" key="1">
    <source>
        <dbReference type="SAM" id="Phobius"/>
    </source>
</evidence>
<reference evidence="4" key="1">
    <citation type="submission" date="2015-02" db="EMBL/GenBank/DDBJ databases">
        <title>Complete genome sequence of Francisella noatunensis subsp. orientalis FNO190 isolated from farm-raised Nile tilapia in Brazil.</title>
        <authorList>
            <person name="Figueiredo H.C.P."/>
            <person name="Leal C.A.G."/>
            <person name="Pereira F.L."/>
            <person name="Soares S.C."/>
            <person name="Goncalves L.A."/>
            <person name="Dorella F.A."/>
            <person name="Carvalho A.F."/>
            <person name="Azevedo V.A.C."/>
        </authorList>
    </citation>
    <scope>NUCLEOTIDE SEQUENCE [LARGE SCALE GENOMIC DNA]</scope>
    <source>
        <strain evidence="4">FNO190</strain>
    </source>
</reference>
<organism evidence="3 5">
    <name type="scientific">Francisella orientalis</name>
    <dbReference type="NCBI Taxonomy" id="299583"/>
    <lineage>
        <taxon>Bacteria</taxon>
        <taxon>Pseudomonadati</taxon>
        <taxon>Pseudomonadota</taxon>
        <taxon>Gammaproteobacteria</taxon>
        <taxon>Thiotrichales</taxon>
        <taxon>Francisellaceae</taxon>
        <taxon>Francisella</taxon>
    </lineage>
</organism>
<evidence type="ECO:0000313" key="5">
    <source>
        <dbReference type="Proteomes" id="UP000774689"/>
    </source>
</evidence>
<dbReference type="Proteomes" id="UP000035930">
    <property type="component" value="Chromosome"/>
</dbReference>
<reference evidence="3" key="3">
    <citation type="journal article" date="2020" name="Int. J. Syst. Evol. Microbiol.">
        <title>Reclassification of Francisella noatunensis subsp. orientalis Ottem et al. 2009 as Francisella orientalis sp. nov., Francisella noatunensis subsp. chilensis subsp. nov. and emended description of Francisella noatunensis.</title>
        <authorList>
            <person name="Ramirez-Paredes J.G."/>
            <person name="Larsson P."/>
            <person name="Thompson K.D."/>
            <person name="Penman D.J."/>
            <person name="Busse H.J."/>
            <person name="Ohrman C."/>
            <person name="Sjodin A."/>
            <person name="Soto E."/>
            <person name="Richards R.H."/>
            <person name="Adams A."/>
            <person name="Colquhoun D.J."/>
        </authorList>
    </citation>
    <scope>NUCLEOTIDE SEQUENCE</scope>
    <source>
        <strain evidence="3">LADL-07285A</strain>
    </source>
</reference>
<sequence>MLSINGYIKSLFGKMDTTRTKDIHINALRCVPYKTQRDTKDTTKYLINLSKSYICQWLLGVNAFVSSFMNSINWICIVFVSFVSLCVFGKTQLKSLYINGLRYFVSFVLTFVNKEFRNYLNEKFTREITRL</sequence>
<evidence type="ECO:0000313" key="4">
    <source>
        <dbReference type="Proteomes" id="UP000035930"/>
    </source>
</evidence>
<accession>A0AAP6X9V9</accession>
<dbReference type="EMBL" id="QPQM01000011">
    <property type="protein sequence ID" value="NIY56560.1"/>
    <property type="molecule type" value="Genomic_DNA"/>
</dbReference>
<reference evidence="2" key="2">
    <citation type="submission" date="2017-08" db="EMBL/GenBank/DDBJ databases">
        <title>Complete Genome Sequence of Francisella noatunensis subsp. orientalis strain FNO190.</title>
        <authorList>
            <person name="Pereira F.L."/>
            <person name="Goncalves L.A."/>
            <person name="Guilherme T.C."/>
            <person name="Soares S.C."/>
            <person name="Dorella F.A."/>
            <person name="Carvalho A.F."/>
            <person name="Leibowitz M.P."/>
            <person name="Leal C.A.G."/>
            <person name="Azevedo V.A.C."/>
            <person name="Figueiredo H.C.P."/>
        </authorList>
    </citation>
    <scope>NUCLEOTIDE SEQUENCE</scope>
    <source>
        <strain evidence="2">FNO190</strain>
    </source>
</reference>
<keyword evidence="1" id="KW-0812">Transmembrane</keyword>
<protein>
    <submittedName>
        <fullName evidence="3">Uncharacterized protein</fullName>
    </submittedName>
</protein>
<feature type="transmembrane region" description="Helical" evidence="1">
    <location>
        <begin position="71"/>
        <end position="89"/>
    </location>
</feature>
<keyword evidence="1" id="KW-1133">Transmembrane helix</keyword>
<dbReference type="Proteomes" id="UP000774689">
    <property type="component" value="Unassembled WGS sequence"/>
</dbReference>
<keyword evidence="4" id="KW-1185">Reference proteome</keyword>
<keyword evidence="1" id="KW-0472">Membrane</keyword>
<name>A0AAP6X9V9_9GAMM</name>
<dbReference type="AlphaFoldDB" id="A0AAP6X9V9"/>
<gene>
    <name evidence="3" type="ORF">CHQ83_04295</name>
    <name evidence="2" type="ORF">FNO190_1555</name>
</gene>
<evidence type="ECO:0000313" key="2">
    <source>
        <dbReference type="EMBL" id="AKN89174.1"/>
    </source>
</evidence>
<dbReference type="EMBL" id="CP011923">
    <property type="protein sequence ID" value="AKN89174.1"/>
    <property type="molecule type" value="Genomic_DNA"/>
</dbReference>
<evidence type="ECO:0000313" key="3">
    <source>
        <dbReference type="EMBL" id="NIY56560.1"/>
    </source>
</evidence>
<proteinExistence type="predicted"/>